<evidence type="ECO:0000256" key="10">
    <source>
        <dbReference type="PIRSR" id="PIRSR036979-1"/>
    </source>
</evidence>
<evidence type="ECO:0000256" key="1">
    <source>
        <dbReference type="ARBA" id="ARBA00005098"/>
    </source>
</evidence>
<dbReference type="RefSeq" id="WP_074555501.1">
    <property type="nucleotide sequence ID" value="NZ_CP119563.1"/>
</dbReference>
<evidence type="ECO:0000256" key="4">
    <source>
        <dbReference type="ARBA" id="ARBA00022503"/>
    </source>
</evidence>
<dbReference type="PROSITE" id="PS01053">
    <property type="entry name" value="ARGINASE_1"/>
    <property type="match status" value="1"/>
</dbReference>
<reference evidence="14 15" key="1">
    <citation type="submission" date="2016-10" db="EMBL/GenBank/DDBJ databases">
        <authorList>
            <person name="de Groot N.N."/>
        </authorList>
    </citation>
    <scope>NUCLEOTIDE SEQUENCE [LARGE SCALE GENOMIC DNA]</scope>
    <source>
        <strain evidence="15">DSM 938 / 37b4</strain>
    </source>
</reference>
<keyword evidence="4 13" id="KW-0056">Arginine metabolism</keyword>
<feature type="binding site" evidence="10">
    <location>
        <position position="130"/>
    </location>
    <ligand>
        <name>Mn(2+)</name>
        <dbReference type="ChEBI" id="CHEBI:29035"/>
        <label>1</label>
    </ligand>
</feature>
<organism evidence="14 15">
    <name type="scientific">Rhodobacter capsulatus</name>
    <name type="common">Rhodopseudomonas capsulata</name>
    <dbReference type="NCBI Taxonomy" id="1061"/>
    <lineage>
        <taxon>Bacteria</taxon>
        <taxon>Pseudomonadati</taxon>
        <taxon>Pseudomonadota</taxon>
        <taxon>Alphaproteobacteria</taxon>
        <taxon>Rhodobacterales</taxon>
        <taxon>Rhodobacter group</taxon>
        <taxon>Rhodobacter</taxon>
    </lineage>
</organism>
<dbReference type="InterPro" id="IPR020855">
    <property type="entry name" value="Ureohydrolase_Mn_BS"/>
</dbReference>
<keyword evidence="5 10" id="KW-0479">Metal-binding</keyword>
<comment type="cofactor">
    <cofactor evidence="10 13">
        <name>Mn(2+)</name>
        <dbReference type="ChEBI" id="CHEBI:29035"/>
    </cofactor>
    <text evidence="10 13">Binds 2 manganese ions per subunit.</text>
</comment>
<dbReference type="CDD" id="cd09989">
    <property type="entry name" value="Arginase"/>
    <property type="match status" value="1"/>
</dbReference>
<feature type="binding site" evidence="10">
    <location>
        <position position="126"/>
    </location>
    <ligand>
        <name>Mn(2+)</name>
        <dbReference type="ChEBI" id="CHEBI:29035"/>
        <label>2</label>
    </ligand>
</feature>
<dbReference type="EMBL" id="FNAY01000018">
    <property type="protein sequence ID" value="SDF83822.1"/>
    <property type="molecule type" value="Genomic_DNA"/>
</dbReference>
<dbReference type="PANTHER" id="PTHR43782">
    <property type="entry name" value="ARGINASE"/>
    <property type="match status" value="1"/>
</dbReference>
<evidence type="ECO:0000256" key="11">
    <source>
        <dbReference type="PROSITE-ProRule" id="PRU00742"/>
    </source>
</evidence>
<evidence type="ECO:0000256" key="3">
    <source>
        <dbReference type="ARBA" id="ARBA00018123"/>
    </source>
</evidence>
<evidence type="ECO:0000256" key="6">
    <source>
        <dbReference type="ARBA" id="ARBA00022801"/>
    </source>
</evidence>
<dbReference type="GO" id="GO:0000050">
    <property type="term" value="P:urea cycle"/>
    <property type="evidence" value="ECO:0007669"/>
    <property type="project" value="UniProtKB-UniPathway"/>
</dbReference>
<dbReference type="Gene3D" id="3.40.800.10">
    <property type="entry name" value="Ureohydrolase domain"/>
    <property type="match status" value="1"/>
</dbReference>
<dbReference type="PRINTS" id="PR00116">
    <property type="entry name" value="ARGINASE"/>
</dbReference>
<evidence type="ECO:0000256" key="8">
    <source>
        <dbReference type="ARBA" id="ARBA00047391"/>
    </source>
</evidence>
<keyword evidence="6 12" id="KW-0378">Hydrolase</keyword>
<dbReference type="GO" id="GO:0004053">
    <property type="term" value="F:arginase activity"/>
    <property type="evidence" value="ECO:0007669"/>
    <property type="project" value="UniProtKB-UniRule"/>
</dbReference>
<dbReference type="GO" id="GO:0006525">
    <property type="term" value="P:arginine metabolic process"/>
    <property type="evidence" value="ECO:0007669"/>
    <property type="project" value="UniProtKB-KW"/>
</dbReference>
<comment type="catalytic activity">
    <reaction evidence="8 13">
        <text>L-arginine + H2O = urea + L-ornithine</text>
        <dbReference type="Rhea" id="RHEA:20569"/>
        <dbReference type="ChEBI" id="CHEBI:15377"/>
        <dbReference type="ChEBI" id="CHEBI:16199"/>
        <dbReference type="ChEBI" id="CHEBI:32682"/>
        <dbReference type="ChEBI" id="CHEBI:46911"/>
        <dbReference type="EC" id="3.5.3.1"/>
    </reaction>
</comment>
<evidence type="ECO:0000256" key="5">
    <source>
        <dbReference type="ARBA" id="ARBA00022723"/>
    </source>
</evidence>
<dbReference type="EC" id="3.5.3.1" evidence="2 9"/>
<dbReference type="NCBIfam" id="TIGR01229">
    <property type="entry name" value="rocF_arginase"/>
    <property type="match status" value="1"/>
</dbReference>
<comment type="pathway">
    <text evidence="1">Nitrogen metabolism; urea cycle; L-ornithine and urea from L-arginine: step 1/1.</text>
</comment>
<dbReference type="PIRSF" id="PIRSF036979">
    <property type="entry name" value="Arginase"/>
    <property type="match status" value="1"/>
</dbReference>
<name>A0A1G7PBY7_RHOCA</name>
<dbReference type="InterPro" id="IPR023696">
    <property type="entry name" value="Ureohydrolase_dom_sf"/>
</dbReference>
<keyword evidence="7 10" id="KW-0464">Manganese</keyword>
<dbReference type="InterPro" id="IPR014033">
    <property type="entry name" value="Arginase"/>
</dbReference>
<dbReference type="UniPathway" id="UPA00158">
    <property type="reaction ID" value="UER00270"/>
</dbReference>
<evidence type="ECO:0000256" key="9">
    <source>
        <dbReference type="NCBIfam" id="TIGR01229"/>
    </source>
</evidence>
<feature type="binding site" evidence="10">
    <location>
        <position position="99"/>
    </location>
    <ligand>
        <name>Mn(2+)</name>
        <dbReference type="ChEBI" id="CHEBI:29035"/>
        <label>1</label>
    </ligand>
</feature>
<evidence type="ECO:0000256" key="2">
    <source>
        <dbReference type="ARBA" id="ARBA00012168"/>
    </source>
</evidence>
<evidence type="ECO:0000313" key="15">
    <source>
        <dbReference type="Proteomes" id="UP000183812"/>
    </source>
</evidence>
<sequence>MTRSSIILGAPIQSGTHQPGCVMGPASLRTAGLIASLTALGWRIEDQGDLSIGPQEALAHANPAVHHLAETRAWIALLAARAEAAAAQSDLPVFLGGDHSMSAGTMAGVAAHAARLGRPLFVLWLDAHPDLHSLDTTESGNLHGTPVAYACGLGDFAAYPPLAHAIDPSRLCMMGIRSVDPAEHRRILEHGIEVHDMRAIDETGVVAPLRAFIDRVKAANGLLHVSFDVDFLDPGIAPAVGTTVPGGATFREAHLIMEYLCDAGVVTSLDLVELNPFLDERGRTASLICDLTASLFGRRVLDRQTRSFA</sequence>
<feature type="binding site" evidence="10">
    <location>
        <position position="228"/>
    </location>
    <ligand>
        <name>Mn(2+)</name>
        <dbReference type="ChEBI" id="CHEBI:29035"/>
        <label>1</label>
    </ligand>
</feature>
<evidence type="ECO:0000256" key="13">
    <source>
        <dbReference type="RuleBase" id="RU361159"/>
    </source>
</evidence>
<dbReference type="InterPro" id="IPR006035">
    <property type="entry name" value="Ureohydrolase"/>
</dbReference>
<dbReference type="PROSITE" id="PS51409">
    <property type="entry name" value="ARGINASE_2"/>
    <property type="match status" value="1"/>
</dbReference>
<protein>
    <recommendedName>
        <fullName evidence="3 9">Arginase</fullName>
        <ecNumber evidence="2 9">3.5.3.1</ecNumber>
    </recommendedName>
</protein>
<feature type="binding site" evidence="10">
    <location>
        <position position="128"/>
    </location>
    <ligand>
        <name>Mn(2+)</name>
        <dbReference type="ChEBI" id="CHEBI:29035"/>
        <label>1</label>
    </ligand>
</feature>
<evidence type="ECO:0000313" key="14">
    <source>
        <dbReference type="EMBL" id="SDF83822.1"/>
    </source>
</evidence>
<dbReference type="OrthoDB" id="9788689at2"/>
<dbReference type="GO" id="GO:0030145">
    <property type="term" value="F:manganese ion binding"/>
    <property type="evidence" value="ECO:0007669"/>
    <property type="project" value="TreeGrafter"/>
</dbReference>
<dbReference type="PANTHER" id="PTHR43782:SF3">
    <property type="entry name" value="ARGINASE"/>
    <property type="match status" value="1"/>
</dbReference>
<dbReference type="Pfam" id="PF00491">
    <property type="entry name" value="Arginase"/>
    <property type="match status" value="1"/>
</dbReference>
<gene>
    <name evidence="14" type="ORF">SAMN04244550_02933</name>
</gene>
<dbReference type="SUPFAM" id="SSF52768">
    <property type="entry name" value="Arginase/deacetylase"/>
    <property type="match status" value="1"/>
</dbReference>
<comment type="similarity">
    <text evidence="11 12">Belongs to the arginase family.</text>
</comment>
<feature type="binding site" evidence="10">
    <location>
        <position position="230"/>
    </location>
    <ligand>
        <name>Mn(2+)</name>
        <dbReference type="ChEBI" id="CHEBI:29035"/>
        <label>1</label>
    </ligand>
</feature>
<dbReference type="Proteomes" id="UP000183812">
    <property type="component" value="Unassembled WGS sequence"/>
</dbReference>
<proteinExistence type="inferred from homology"/>
<dbReference type="AlphaFoldDB" id="A0A1G7PBY7"/>
<dbReference type="GO" id="GO:0005737">
    <property type="term" value="C:cytoplasm"/>
    <property type="evidence" value="ECO:0007669"/>
    <property type="project" value="TreeGrafter"/>
</dbReference>
<evidence type="ECO:0000256" key="12">
    <source>
        <dbReference type="RuleBase" id="RU003684"/>
    </source>
</evidence>
<accession>A0A1G7PBY7</accession>
<evidence type="ECO:0000256" key="7">
    <source>
        <dbReference type="ARBA" id="ARBA00023211"/>
    </source>
</evidence>
<dbReference type="FunFam" id="3.40.800.10:FF:000012">
    <property type="entry name" value="Arginase"/>
    <property type="match status" value="1"/>
</dbReference>